<keyword evidence="5 7" id="KW-0378">Hydrolase</keyword>
<dbReference type="InterPro" id="IPR038765">
    <property type="entry name" value="Papain-like_cys_pep_sf"/>
</dbReference>
<dbReference type="AlphaFoldDB" id="A0A8S1E8U5"/>
<dbReference type="CDD" id="cd22749">
    <property type="entry name" value="Otubain_C65"/>
    <property type="match status" value="1"/>
</dbReference>
<evidence type="ECO:0000256" key="7">
    <source>
        <dbReference type="PIRNR" id="PIRNR013503"/>
    </source>
</evidence>
<sequence length="270" mass="31245">MSEEPKELTSELEVVTQDQLDLQDQQMKQIEDEQKLFPLVGESLPFDIIVMEYDETTSPEFFGKAKQLAEVYSDVRQIRGDGNCFYRAVMVGIFEKLLNDNARAQQFLGVCKSWNERLLKLGFPEWTTNDFCEFFITWLTDLVNQKLTRGKVFTDLNDDHHSNYLIIFMRLITSGYLKEHCSEYEPFIESGLPMDEYCTSEIEAMWKDADHLGIIGLVNATGFKIRIEYMDQSAAPNGGWHYDIPENDAKADIVLLYRPGHYDLLYAKNA</sequence>
<dbReference type="InterPro" id="IPR042467">
    <property type="entry name" value="Peptidase_C65_otubain_sub2"/>
</dbReference>
<name>A0A8S1E8U5_9PELO</name>
<feature type="active site" evidence="8">
    <location>
        <position position="261"/>
    </location>
</feature>
<dbReference type="InterPro" id="IPR042468">
    <property type="entry name" value="Peptidase_C65_otubain_sub1"/>
</dbReference>
<feature type="active site" description="Nucleophile" evidence="8">
    <location>
        <position position="84"/>
    </location>
</feature>
<evidence type="ECO:0000256" key="2">
    <source>
        <dbReference type="ARBA" id="ARBA00006579"/>
    </source>
</evidence>
<comment type="caution">
    <text evidence="11">The sequence shown here is derived from an EMBL/GenBank/DDBJ whole genome shotgun (WGS) entry which is preliminary data.</text>
</comment>
<dbReference type="GO" id="GO:0005634">
    <property type="term" value="C:nucleus"/>
    <property type="evidence" value="ECO:0007669"/>
    <property type="project" value="TreeGrafter"/>
</dbReference>
<keyword evidence="4 7" id="KW-0833">Ubl conjugation pathway</keyword>
<feature type="domain" description="OTU" evidence="10">
    <location>
        <begin position="73"/>
        <end position="268"/>
    </location>
</feature>
<evidence type="ECO:0000256" key="1">
    <source>
        <dbReference type="ARBA" id="ARBA00000707"/>
    </source>
</evidence>
<feature type="active site" evidence="8">
    <location>
        <position position="81"/>
    </location>
</feature>
<evidence type="ECO:0000256" key="9">
    <source>
        <dbReference type="PIRSR" id="PIRSR013503-2"/>
    </source>
</evidence>
<feature type="site" description="Interacts with free ubiquitin" evidence="9">
    <location>
        <position position="229"/>
    </location>
</feature>
<dbReference type="OrthoDB" id="18915at2759"/>
<comment type="similarity">
    <text evidence="2 7">Belongs to the peptidase C65 family.</text>
</comment>
<evidence type="ECO:0000256" key="6">
    <source>
        <dbReference type="ARBA" id="ARBA00022807"/>
    </source>
</evidence>
<evidence type="ECO:0000313" key="11">
    <source>
        <dbReference type="EMBL" id="CAB3396717.1"/>
    </source>
</evidence>
<dbReference type="Gene3D" id="1.20.1300.20">
    <property type="entry name" value="Peptidase C65 Otubain, subdomain 2"/>
    <property type="match status" value="1"/>
</dbReference>
<keyword evidence="12" id="KW-1185">Reference proteome</keyword>
<feature type="site" description="Interacts with free ubiquitin" evidence="9">
    <location>
        <position position="262"/>
    </location>
</feature>
<evidence type="ECO:0000313" key="12">
    <source>
        <dbReference type="Proteomes" id="UP000494206"/>
    </source>
</evidence>
<feature type="site" description="Interacts with free ubiquitin" evidence="9">
    <location>
        <position position="231"/>
    </location>
</feature>
<keyword evidence="3 7" id="KW-0645">Protease</keyword>
<dbReference type="GO" id="GO:0043130">
    <property type="term" value="F:ubiquitin binding"/>
    <property type="evidence" value="ECO:0007669"/>
    <property type="project" value="UniProtKB-UniRule"/>
</dbReference>
<dbReference type="EC" id="3.4.19.12" evidence="7"/>
<evidence type="ECO:0000256" key="8">
    <source>
        <dbReference type="PIRSR" id="PIRSR013503-1"/>
    </source>
</evidence>
<proteinExistence type="inferred from homology"/>
<evidence type="ECO:0000259" key="10">
    <source>
        <dbReference type="PROSITE" id="PS50802"/>
    </source>
</evidence>
<evidence type="ECO:0000256" key="5">
    <source>
        <dbReference type="ARBA" id="ARBA00022801"/>
    </source>
</evidence>
<reference evidence="11 12" key="1">
    <citation type="submission" date="2020-04" db="EMBL/GenBank/DDBJ databases">
        <authorList>
            <person name="Laetsch R D."/>
            <person name="Stevens L."/>
            <person name="Kumar S."/>
            <person name="Blaxter L. M."/>
        </authorList>
    </citation>
    <scope>NUCLEOTIDE SEQUENCE [LARGE SCALE GENOMIC DNA]</scope>
</reference>
<protein>
    <recommendedName>
        <fullName evidence="7">Ubiquitin thioesterase</fullName>
        <ecNumber evidence="7">3.4.19.12</ecNumber>
    </recommendedName>
</protein>
<dbReference type="PANTHER" id="PTHR12931">
    <property type="entry name" value="UBIQUITIN THIOLESTERASE PROTEIN OTUB"/>
    <property type="match status" value="1"/>
</dbReference>
<dbReference type="PANTHER" id="PTHR12931:SF15">
    <property type="entry name" value="UBIQUITIN THIOESTERASE OTUBAIN-LIKE"/>
    <property type="match status" value="1"/>
</dbReference>
<dbReference type="PROSITE" id="PS50802">
    <property type="entry name" value="OTU"/>
    <property type="match status" value="1"/>
</dbReference>
<feature type="site" description="Interacts with free ubiquitin" evidence="9">
    <location>
        <position position="257"/>
    </location>
</feature>
<dbReference type="GO" id="GO:0006508">
    <property type="term" value="P:proteolysis"/>
    <property type="evidence" value="ECO:0007669"/>
    <property type="project" value="UniProtKB-KW"/>
</dbReference>
<evidence type="ECO:0000256" key="4">
    <source>
        <dbReference type="ARBA" id="ARBA00022786"/>
    </source>
</evidence>
<dbReference type="Gene3D" id="3.30.200.60">
    <property type="entry name" value="Peptidase C65 Otubain, subdomain 1"/>
    <property type="match status" value="1"/>
</dbReference>
<dbReference type="SUPFAM" id="SSF54001">
    <property type="entry name" value="Cysteine proteinases"/>
    <property type="match status" value="1"/>
</dbReference>
<dbReference type="GO" id="GO:0004843">
    <property type="term" value="F:cysteine-type deubiquitinase activity"/>
    <property type="evidence" value="ECO:0007669"/>
    <property type="project" value="UniProtKB-UniRule"/>
</dbReference>
<evidence type="ECO:0000256" key="3">
    <source>
        <dbReference type="ARBA" id="ARBA00022670"/>
    </source>
</evidence>
<dbReference type="InterPro" id="IPR016615">
    <property type="entry name" value="Otubain"/>
</dbReference>
<dbReference type="EMBL" id="CADEPM010000001">
    <property type="protein sequence ID" value="CAB3396717.1"/>
    <property type="molecule type" value="Genomic_DNA"/>
</dbReference>
<accession>A0A8S1E8U5</accession>
<feature type="site" description="Interacts with free ubiquitin" evidence="9">
    <location>
        <position position="215"/>
    </location>
</feature>
<comment type="catalytic activity">
    <reaction evidence="1 7">
        <text>Thiol-dependent hydrolysis of ester, thioester, amide, peptide and isopeptide bonds formed by the C-terminal Gly of ubiquitin (a 76-residue protein attached to proteins as an intracellular targeting signal).</text>
        <dbReference type="EC" id="3.4.19.12"/>
    </reaction>
</comment>
<keyword evidence="6 7" id="KW-0788">Thiol protease</keyword>
<gene>
    <name evidence="11" type="ORF">CBOVIS_LOCUS233</name>
</gene>
<organism evidence="11 12">
    <name type="scientific">Caenorhabditis bovis</name>
    <dbReference type="NCBI Taxonomy" id="2654633"/>
    <lineage>
        <taxon>Eukaryota</taxon>
        <taxon>Metazoa</taxon>
        <taxon>Ecdysozoa</taxon>
        <taxon>Nematoda</taxon>
        <taxon>Chromadorea</taxon>
        <taxon>Rhabditida</taxon>
        <taxon>Rhabditina</taxon>
        <taxon>Rhabditomorpha</taxon>
        <taxon>Rhabditoidea</taxon>
        <taxon>Rhabditidae</taxon>
        <taxon>Peloderinae</taxon>
        <taxon>Caenorhabditis</taxon>
    </lineage>
</organism>
<dbReference type="Pfam" id="PF10275">
    <property type="entry name" value="Peptidase_C65"/>
    <property type="match status" value="1"/>
</dbReference>
<dbReference type="InterPro" id="IPR003323">
    <property type="entry name" value="OTU_dom"/>
</dbReference>
<dbReference type="GO" id="GO:0071108">
    <property type="term" value="P:protein K48-linked deubiquitination"/>
    <property type="evidence" value="ECO:0007669"/>
    <property type="project" value="TreeGrafter"/>
</dbReference>
<dbReference type="PIRSF" id="PIRSF013503">
    <property type="entry name" value="Ubiquitin_thioesterase_Otubain"/>
    <property type="match status" value="1"/>
</dbReference>
<dbReference type="Proteomes" id="UP000494206">
    <property type="component" value="Unassembled WGS sequence"/>
</dbReference>
<dbReference type="InterPro" id="IPR019400">
    <property type="entry name" value="Peptidase_C65_otubain"/>
</dbReference>